<name>A0A1C3P273_9ACTN</name>
<proteinExistence type="inferred from homology"/>
<organism evidence="9 10">
    <name type="scientific">Candidatus Protofrankia californiensis</name>
    <dbReference type="NCBI Taxonomy" id="1839754"/>
    <lineage>
        <taxon>Bacteria</taxon>
        <taxon>Bacillati</taxon>
        <taxon>Actinomycetota</taxon>
        <taxon>Actinomycetes</taxon>
        <taxon>Frankiales</taxon>
        <taxon>Frankiaceae</taxon>
        <taxon>Protofrankia</taxon>
    </lineage>
</organism>
<dbReference type="SUPFAM" id="SSF161098">
    <property type="entry name" value="MetI-like"/>
    <property type="match status" value="1"/>
</dbReference>
<evidence type="ECO:0000256" key="4">
    <source>
        <dbReference type="ARBA" id="ARBA00022692"/>
    </source>
</evidence>
<evidence type="ECO:0000256" key="3">
    <source>
        <dbReference type="ARBA" id="ARBA00022475"/>
    </source>
</evidence>
<dbReference type="CDD" id="cd06261">
    <property type="entry name" value="TM_PBP2"/>
    <property type="match status" value="1"/>
</dbReference>
<feature type="transmembrane region" description="Helical" evidence="7">
    <location>
        <begin position="215"/>
        <end position="238"/>
    </location>
</feature>
<feature type="domain" description="ABC transmembrane type-1" evidence="8">
    <location>
        <begin position="97"/>
        <end position="277"/>
    </location>
</feature>
<dbReference type="InterPro" id="IPR000515">
    <property type="entry name" value="MetI-like"/>
</dbReference>
<feature type="transmembrane region" description="Helical" evidence="7">
    <location>
        <begin position="258"/>
        <end position="280"/>
    </location>
</feature>
<dbReference type="Gene3D" id="1.10.3720.10">
    <property type="entry name" value="MetI-like"/>
    <property type="match status" value="1"/>
</dbReference>
<keyword evidence="5 7" id="KW-1133">Transmembrane helix</keyword>
<keyword evidence="10" id="KW-1185">Reference proteome</keyword>
<dbReference type="FunFam" id="1.10.3720.10:FF:000003">
    <property type="entry name" value="Aliphatic sulfonate ABC transporter permease"/>
    <property type="match status" value="1"/>
</dbReference>
<accession>A0A1C3P273</accession>
<evidence type="ECO:0000313" key="9">
    <source>
        <dbReference type="EMBL" id="SBW23901.1"/>
    </source>
</evidence>
<dbReference type="PANTHER" id="PTHR30151">
    <property type="entry name" value="ALKANE SULFONATE ABC TRANSPORTER-RELATED, MEMBRANE SUBUNIT"/>
    <property type="match status" value="1"/>
</dbReference>
<dbReference type="GO" id="GO:0042918">
    <property type="term" value="P:alkanesulfonate transmembrane transport"/>
    <property type="evidence" value="ECO:0007669"/>
    <property type="project" value="UniProtKB-ARBA"/>
</dbReference>
<dbReference type="EMBL" id="FLUV01001660">
    <property type="protein sequence ID" value="SBW23901.1"/>
    <property type="molecule type" value="Genomic_DNA"/>
</dbReference>
<protein>
    <submittedName>
        <fullName evidence="9">ABC transporter permease</fullName>
    </submittedName>
</protein>
<evidence type="ECO:0000256" key="6">
    <source>
        <dbReference type="ARBA" id="ARBA00023136"/>
    </source>
</evidence>
<evidence type="ECO:0000256" key="5">
    <source>
        <dbReference type="ARBA" id="ARBA00022989"/>
    </source>
</evidence>
<dbReference type="InterPro" id="IPR035906">
    <property type="entry name" value="MetI-like_sf"/>
</dbReference>
<evidence type="ECO:0000313" key="10">
    <source>
        <dbReference type="Proteomes" id="UP000199013"/>
    </source>
</evidence>
<dbReference type="GO" id="GO:0005886">
    <property type="term" value="C:plasma membrane"/>
    <property type="evidence" value="ECO:0007669"/>
    <property type="project" value="UniProtKB-SubCell"/>
</dbReference>
<feature type="transmembrane region" description="Helical" evidence="7">
    <location>
        <begin position="47"/>
        <end position="69"/>
    </location>
</feature>
<feature type="transmembrane region" description="Helical" evidence="7">
    <location>
        <begin position="141"/>
        <end position="157"/>
    </location>
</feature>
<feature type="transmembrane region" description="Helical" evidence="7">
    <location>
        <begin position="163"/>
        <end position="182"/>
    </location>
</feature>
<evidence type="ECO:0000256" key="1">
    <source>
        <dbReference type="ARBA" id="ARBA00004651"/>
    </source>
</evidence>
<keyword evidence="4 7" id="KW-0812">Transmembrane</keyword>
<evidence type="ECO:0000259" key="8">
    <source>
        <dbReference type="PROSITE" id="PS50928"/>
    </source>
</evidence>
<gene>
    <name evidence="9" type="ORF">FDG2_3954</name>
</gene>
<keyword evidence="2 7" id="KW-0813">Transport</keyword>
<sequence length="293" mass="31281">MTSTTHEVPKTVTIDAAAVVTTVTEVGRSVRPARGRRRLGLGKPIPFGRLLGVLLLIGIWSLVSATGLVDPRKLSEPWTVLQTGIDLIANGQLQDNIAASLHRAVLGFAFGVAVGTGLALISGLSRIGEALVDGPVQVKRAIPSLALIPLMILWLGIGETFKVAVIAIVVAIAMYIQTHAALTAIDSRYVELAEVLGLSRWNFIRKVVIPGAQPGFFLGLRLAVTASWLTLVVVESVNAVNGLGKMMFKAQDYGQSDVIMVGLVVYGLFGFVSDAAIRIIERRVLSWRRTLAG</sequence>
<keyword evidence="6 7" id="KW-0472">Membrane</keyword>
<evidence type="ECO:0000256" key="2">
    <source>
        <dbReference type="ARBA" id="ARBA00022448"/>
    </source>
</evidence>
<comment type="similarity">
    <text evidence="7">Belongs to the binding-protein-dependent transport system permease family.</text>
</comment>
<feature type="transmembrane region" description="Helical" evidence="7">
    <location>
        <begin position="101"/>
        <end position="121"/>
    </location>
</feature>
<dbReference type="PROSITE" id="PS50928">
    <property type="entry name" value="ABC_TM1"/>
    <property type="match status" value="1"/>
</dbReference>
<comment type="subcellular location">
    <subcellularLocation>
        <location evidence="1 7">Cell membrane</location>
        <topology evidence="1 7">Multi-pass membrane protein</topology>
    </subcellularLocation>
</comment>
<keyword evidence="3" id="KW-1003">Cell membrane</keyword>
<dbReference type="Pfam" id="PF00528">
    <property type="entry name" value="BPD_transp_1"/>
    <property type="match status" value="1"/>
</dbReference>
<evidence type="ECO:0000256" key="7">
    <source>
        <dbReference type="RuleBase" id="RU363032"/>
    </source>
</evidence>
<dbReference type="PANTHER" id="PTHR30151:SF38">
    <property type="entry name" value="ALIPHATIC SULFONATES TRANSPORT PERMEASE PROTEIN SSUC-RELATED"/>
    <property type="match status" value="1"/>
</dbReference>
<dbReference type="Proteomes" id="UP000199013">
    <property type="component" value="Unassembled WGS sequence"/>
</dbReference>
<reference evidence="10" key="1">
    <citation type="submission" date="2016-02" db="EMBL/GenBank/DDBJ databases">
        <authorList>
            <person name="Wibberg D."/>
        </authorList>
    </citation>
    <scope>NUCLEOTIDE SEQUENCE [LARGE SCALE GENOMIC DNA]</scope>
</reference>
<dbReference type="AlphaFoldDB" id="A0A1C3P273"/>